<feature type="compositionally biased region" description="Basic and acidic residues" evidence="1">
    <location>
        <begin position="48"/>
        <end position="66"/>
    </location>
</feature>
<evidence type="ECO:0000313" key="3">
    <source>
        <dbReference type="Proteomes" id="UP000238701"/>
    </source>
</evidence>
<gene>
    <name evidence="2" type="ORF">SBA1_410001</name>
</gene>
<evidence type="ECO:0000313" key="2">
    <source>
        <dbReference type="EMBL" id="SPF41955.1"/>
    </source>
</evidence>
<proteinExistence type="predicted"/>
<name>A0A2U3KQK3_9BACT</name>
<sequence>MSQDNVEVNWANYLVNQRSLAGARDGGAGRGRGTRARGAAQRGARATRARERGGRGSEREIQTMVR</sequence>
<protein>
    <submittedName>
        <fullName evidence="2">Uncharacterized protein</fullName>
    </submittedName>
</protein>
<feature type="region of interest" description="Disordered" evidence="1">
    <location>
        <begin position="22"/>
        <end position="66"/>
    </location>
</feature>
<dbReference type="EMBL" id="OMOD01000135">
    <property type="protein sequence ID" value="SPF41955.1"/>
    <property type="molecule type" value="Genomic_DNA"/>
</dbReference>
<dbReference type="Proteomes" id="UP000238701">
    <property type="component" value="Unassembled WGS sequence"/>
</dbReference>
<dbReference type="AlphaFoldDB" id="A0A2U3KQK3"/>
<reference evidence="3" key="1">
    <citation type="submission" date="2018-02" db="EMBL/GenBank/DDBJ databases">
        <authorList>
            <person name="Hausmann B."/>
        </authorList>
    </citation>
    <scope>NUCLEOTIDE SEQUENCE [LARGE SCALE GENOMIC DNA]</scope>
    <source>
        <strain evidence="3">Peat soil MAG SbA1</strain>
    </source>
</reference>
<feature type="compositionally biased region" description="Low complexity" evidence="1">
    <location>
        <begin position="36"/>
        <end position="46"/>
    </location>
</feature>
<organism evidence="2 3">
    <name type="scientific">Candidatus Sulfotelmatobacter kueseliae</name>
    <dbReference type="NCBI Taxonomy" id="2042962"/>
    <lineage>
        <taxon>Bacteria</taxon>
        <taxon>Pseudomonadati</taxon>
        <taxon>Acidobacteriota</taxon>
        <taxon>Terriglobia</taxon>
        <taxon>Terriglobales</taxon>
        <taxon>Candidatus Korobacteraceae</taxon>
        <taxon>Candidatus Sulfotelmatobacter</taxon>
    </lineage>
</organism>
<evidence type="ECO:0000256" key="1">
    <source>
        <dbReference type="SAM" id="MobiDB-lite"/>
    </source>
</evidence>
<accession>A0A2U3KQK3</accession>